<proteinExistence type="predicted"/>
<dbReference type="AlphaFoldDB" id="A0A7J6VXR1"/>
<accession>A0A7J6VXR1</accession>
<protein>
    <submittedName>
        <fullName evidence="1">Uncharacterized protein</fullName>
    </submittedName>
</protein>
<dbReference type="OrthoDB" id="1433654at2759"/>
<name>A0A7J6VXR1_THATH</name>
<gene>
    <name evidence="1" type="ORF">FRX31_021025</name>
</gene>
<dbReference type="EMBL" id="JABWDY010025544">
    <property type="protein sequence ID" value="KAF5189388.1"/>
    <property type="molecule type" value="Genomic_DNA"/>
</dbReference>
<dbReference type="Proteomes" id="UP000554482">
    <property type="component" value="Unassembled WGS sequence"/>
</dbReference>
<comment type="caution">
    <text evidence="1">The sequence shown here is derived from an EMBL/GenBank/DDBJ whole genome shotgun (WGS) entry which is preliminary data.</text>
</comment>
<keyword evidence="2" id="KW-1185">Reference proteome</keyword>
<evidence type="ECO:0000313" key="2">
    <source>
        <dbReference type="Proteomes" id="UP000554482"/>
    </source>
</evidence>
<evidence type="ECO:0000313" key="1">
    <source>
        <dbReference type="EMBL" id="KAF5189388.1"/>
    </source>
</evidence>
<organism evidence="1 2">
    <name type="scientific">Thalictrum thalictroides</name>
    <name type="common">Rue-anemone</name>
    <name type="synonym">Anemone thalictroides</name>
    <dbReference type="NCBI Taxonomy" id="46969"/>
    <lineage>
        <taxon>Eukaryota</taxon>
        <taxon>Viridiplantae</taxon>
        <taxon>Streptophyta</taxon>
        <taxon>Embryophyta</taxon>
        <taxon>Tracheophyta</taxon>
        <taxon>Spermatophyta</taxon>
        <taxon>Magnoliopsida</taxon>
        <taxon>Ranunculales</taxon>
        <taxon>Ranunculaceae</taxon>
        <taxon>Thalictroideae</taxon>
        <taxon>Thalictrum</taxon>
    </lineage>
</organism>
<sequence>MERTEEIQELDDTYFQRKILLQDELAKVLRNDGISWKQKATTKWRGEGDNCTRFFHLLANAKNKHNALEKIRIGETVVTDRKLISEHVVDYFQNLFEGRMDANRTRPNLDGLFVTPLTSELG</sequence>
<reference evidence="1 2" key="1">
    <citation type="submission" date="2020-06" db="EMBL/GenBank/DDBJ databases">
        <title>Transcriptomic and genomic resources for Thalictrum thalictroides and T. hernandezii: Facilitating candidate gene discovery in an emerging model plant lineage.</title>
        <authorList>
            <person name="Arias T."/>
            <person name="Riano-Pachon D.M."/>
            <person name="Di Stilio V.S."/>
        </authorList>
    </citation>
    <scope>NUCLEOTIDE SEQUENCE [LARGE SCALE GENOMIC DNA]</scope>
    <source>
        <strain evidence="2">cv. WT478/WT964</strain>
        <tissue evidence="1">Leaves</tissue>
    </source>
</reference>